<comment type="caution">
    <text evidence="2">The sequence shown here is derived from an EMBL/GenBank/DDBJ whole genome shotgun (WGS) entry which is preliminary data.</text>
</comment>
<dbReference type="Pfam" id="PF01869">
    <property type="entry name" value="BcrAD_BadFG"/>
    <property type="match status" value="1"/>
</dbReference>
<dbReference type="InterPro" id="IPR051805">
    <property type="entry name" value="Dehydratase_Activator_Redct"/>
</dbReference>
<reference evidence="2" key="2">
    <citation type="journal article" date="2021" name="PeerJ">
        <title>Extensive microbial diversity within the chicken gut microbiome revealed by metagenomics and culture.</title>
        <authorList>
            <person name="Gilroy R."/>
            <person name="Ravi A."/>
            <person name="Getino M."/>
            <person name="Pursley I."/>
            <person name="Horton D.L."/>
            <person name="Alikhan N.F."/>
            <person name="Baker D."/>
            <person name="Gharbi K."/>
            <person name="Hall N."/>
            <person name="Watson M."/>
            <person name="Adriaenssens E.M."/>
            <person name="Foster-Nyarko E."/>
            <person name="Jarju S."/>
            <person name="Secka A."/>
            <person name="Antonio M."/>
            <person name="Oren A."/>
            <person name="Chaudhuri R.R."/>
            <person name="La Ragione R."/>
            <person name="Hildebrand F."/>
            <person name="Pallen M.J."/>
        </authorList>
    </citation>
    <scope>NUCLEOTIDE SEQUENCE</scope>
    <source>
        <strain evidence="2">D3-1215</strain>
    </source>
</reference>
<dbReference type="PANTHER" id="PTHR32329:SF4">
    <property type="entry name" value="ACTIVATOR OF 2-HYDROXYACYL-COA DEHYDRATASE"/>
    <property type="match status" value="1"/>
</dbReference>
<dbReference type="InterPro" id="IPR002731">
    <property type="entry name" value="ATPase_BadF"/>
</dbReference>
<gene>
    <name evidence="2" type="ORF">IAC32_05355</name>
</gene>
<dbReference type="EMBL" id="JADIMR010000081">
    <property type="protein sequence ID" value="MBO8447153.1"/>
    <property type="molecule type" value="Genomic_DNA"/>
</dbReference>
<dbReference type="SUPFAM" id="SSF53067">
    <property type="entry name" value="Actin-like ATPase domain"/>
    <property type="match status" value="1"/>
</dbReference>
<dbReference type="PANTHER" id="PTHR32329">
    <property type="entry name" value="BIFUNCTIONAL PROTEIN [INCLUDES 2-HYDROXYACYL-COA DEHYDRATASE (N-TER) AND ITS ACTIVATOR DOMAIN (C_TERM)-RELATED"/>
    <property type="match status" value="1"/>
</dbReference>
<proteinExistence type="predicted"/>
<evidence type="ECO:0000259" key="1">
    <source>
        <dbReference type="Pfam" id="PF01869"/>
    </source>
</evidence>
<dbReference type="CDD" id="cd24034">
    <property type="entry name" value="ASKHA_NBD_O66634-like_rpt1"/>
    <property type="match status" value="1"/>
</dbReference>
<reference evidence="2" key="1">
    <citation type="submission" date="2020-10" db="EMBL/GenBank/DDBJ databases">
        <authorList>
            <person name="Gilroy R."/>
        </authorList>
    </citation>
    <scope>NUCLEOTIDE SEQUENCE</scope>
    <source>
        <strain evidence="2">D3-1215</strain>
    </source>
</reference>
<dbReference type="InterPro" id="IPR043129">
    <property type="entry name" value="ATPase_NBD"/>
</dbReference>
<dbReference type="AlphaFoldDB" id="A0A9D9HEH7"/>
<organism evidence="2 3">
    <name type="scientific">Candidatus Enterocola intestinipullorum</name>
    <dbReference type="NCBI Taxonomy" id="2840783"/>
    <lineage>
        <taxon>Bacteria</taxon>
        <taxon>Pseudomonadati</taxon>
        <taxon>Bacteroidota</taxon>
        <taxon>Bacteroidia</taxon>
        <taxon>Bacteroidales</taxon>
        <taxon>Candidatus Enterocola</taxon>
    </lineage>
</organism>
<name>A0A9D9HEH7_9BACT</name>
<feature type="domain" description="ATPase BadF/BadG/BcrA/BcrD type" evidence="1">
    <location>
        <begin position="11"/>
        <end position="183"/>
    </location>
</feature>
<evidence type="ECO:0000313" key="2">
    <source>
        <dbReference type="EMBL" id="MBO8447153.1"/>
    </source>
</evidence>
<dbReference type="Gene3D" id="3.30.420.40">
    <property type="match status" value="2"/>
</dbReference>
<protein>
    <recommendedName>
        <fullName evidence="1">ATPase BadF/BadG/BcrA/BcrD type domain-containing protein</fullName>
    </recommendedName>
</protein>
<evidence type="ECO:0000313" key="3">
    <source>
        <dbReference type="Proteomes" id="UP000823637"/>
    </source>
</evidence>
<accession>A0A9D9HEH7</accession>
<sequence length="185" mass="20278">MRERVLETYRLGVDIGSTTMKVALLDKSGNLVFSDYRRHNANIPFTAKSILQQMWKKTGNSNLKVCITGSVGMGFAEKSGYAFVQEVVASAEFIRQRHPEVHTFVDIGGEDSKMIFFEDGKIPDIRMNGSCAGGTGAFIDQTASLLGVEPVELSRLAESNSTIYPIASRCGVFSKTDIQNLVSRS</sequence>
<dbReference type="Proteomes" id="UP000823637">
    <property type="component" value="Unassembled WGS sequence"/>
</dbReference>
<feature type="non-terminal residue" evidence="2">
    <location>
        <position position="185"/>
    </location>
</feature>